<evidence type="ECO:0008006" key="3">
    <source>
        <dbReference type="Google" id="ProtNLM"/>
    </source>
</evidence>
<proteinExistence type="predicted"/>
<gene>
    <name evidence="1" type="ORF">C5F48_02325</name>
</gene>
<comment type="caution">
    <text evidence="1">The sequence shown here is derived from an EMBL/GenBank/DDBJ whole genome shotgun (WGS) entry which is preliminary data.</text>
</comment>
<dbReference type="Proteomes" id="UP000241010">
    <property type="component" value="Unassembled WGS sequence"/>
</dbReference>
<dbReference type="InterPro" id="IPR010385">
    <property type="entry name" value="DUF982"/>
</dbReference>
<keyword evidence="2" id="KW-1185">Reference proteome</keyword>
<dbReference type="Gene3D" id="6.10.250.730">
    <property type="match status" value="1"/>
</dbReference>
<dbReference type="AlphaFoldDB" id="A0A2T4JZH6"/>
<dbReference type="RefSeq" id="WP_107662299.1">
    <property type="nucleotide sequence ID" value="NZ_PZKG01000006.1"/>
</dbReference>
<organism evidence="1 2">
    <name type="scientific">Cereibacter changlensis JA139</name>
    <dbReference type="NCBI Taxonomy" id="1188249"/>
    <lineage>
        <taxon>Bacteria</taxon>
        <taxon>Pseudomonadati</taxon>
        <taxon>Pseudomonadota</taxon>
        <taxon>Alphaproteobacteria</taxon>
        <taxon>Rhodobacterales</taxon>
        <taxon>Paracoccaceae</taxon>
        <taxon>Cereibacter</taxon>
    </lineage>
</organism>
<sequence length="81" mass="8715">MPLTRWGKPVFIQLGGRSSPDAVSSAFEALQVLTFKSPDTLTPRISRAINASLAALQGKTDHEEARAAFLEAALDADFSVR</sequence>
<evidence type="ECO:0000313" key="2">
    <source>
        <dbReference type="Proteomes" id="UP000241010"/>
    </source>
</evidence>
<name>A0A2T4JZH6_9RHOB</name>
<dbReference type="Pfam" id="PF06169">
    <property type="entry name" value="DUF982"/>
    <property type="match status" value="1"/>
</dbReference>
<accession>A0A2T4JZH6</accession>
<protein>
    <recommendedName>
        <fullName evidence="3">DUF982 domain-containing protein</fullName>
    </recommendedName>
</protein>
<evidence type="ECO:0000313" key="1">
    <source>
        <dbReference type="EMBL" id="PTE23319.1"/>
    </source>
</evidence>
<dbReference type="EMBL" id="PZKG01000006">
    <property type="protein sequence ID" value="PTE23319.1"/>
    <property type="molecule type" value="Genomic_DNA"/>
</dbReference>
<reference evidence="1 2" key="1">
    <citation type="submission" date="2018-03" db="EMBL/GenBank/DDBJ databases">
        <title>Cereibacter changlensis.</title>
        <authorList>
            <person name="Meyer T.E."/>
            <person name="Miller S."/>
            <person name="Lodha T."/>
            <person name="Gandham S."/>
            <person name="Chintalapati S."/>
            <person name="Chintalapati V.R."/>
        </authorList>
    </citation>
    <scope>NUCLEOTIDE SEQUENCE [LARGE SCALE GENOMIC DNA]</scope>
    <source>
        <strain evidence="1 2">JA139</strain>
    </source>
</reference>
<dbReference type="OrthoDB" id="8289987at2"/>